<reference evidence="2 3" key="1">
    <citation type="journal article" date="2018" name="Nat. Ecol. Evol.">
        <title>Shark genomes provide insights into elasmobranch evolution and the origin of vertebrates.</title>
        <authorList>
            <person name="Hara Y"/>
            <person name="Yamaguchi K"/>
            <person name="Onimaru K"/>
            <person name="Kadota M"/>
            <person name="Koyanagi M"/>
            <person name="Keeley SD"/>
            <person name="Tatsumi K"/>
            <person name="Tanaka K"/>
            <person name="Motone F"/>
            <person name="Kageyama Y"/>
            <person name="Nozu R"/>
            <person name="Adachi N"/>
            <person name="Nishimura O"/>
            <person name="Nakagawa R"/>
            <person name="Tanegashima C"/>
            <person name="Kiyatake I"/>
            <person name="Matsumoto R"/>
            <person name="Murakumo K"/>
            <person name="Nishida K"/>
            <person name="Terakita A"/>
            <person name="Kuratani S"/>
            <person name="Sato K"/>
            <person name="Hyodo S Kuraku.S."/>
        </authorList>
    </citation>
    <scope>NUCLEOTIDE SEQUENCE [LARGE SCALE GENOMIC DNA]</scope>
</reference>
<keyword evidence="3" id="KW-1185">Reference proteome</keyword>
<evidence type="ECO:0000313" key="3">
    <source>
        <dbReference type="Proteomes" id="UP000287033"/>
    </source>
</evidence>
<accession>A0A401TN11</accession>
<evidence type="ECO:0000313" key="2">
    <source>
        <dbReference type="EMBL" id="GCC44061.1"/>
    </source>
</evidence>
<feature type="compositionally biased region" description="Basic and acidic residues" evidence="1">
    <location>
        <begin position="47"/>
        <end position="63"/>
    </location>
</feature>
<name>A0A401TN11_CHIPU</name>
<proteinExistence type="predicted"/>
<organism evidence="2 3">
    <name type="scientific">Chiloscyllium punctatum</name>
    <name type="common">Brownbanded bambooshark</name>
    <name type="synonym">Hemiscyllium punctatum</name>
    <dbReference type="NCBI Taxonomy" id="137246"/>
    <lineage>
        <taxon>Eukaryota</taxon>
        <taxon>Metazoa</taxon>
        <taxon>Chordata</taxon>
        <taxon>Craniata</taxon>
        <taxon>Vertebrata</taxon>
        <taxon>Chondrichthyes</taxon>
        <taxon>Elasmobranchii</taxon>
        <taxon>Galeomorphii</taxon>
        <taxon>Galeoidea</taxon>
        <taxon>Orectolobiformes</taxon>
        <taxon>Hemiscylliidae</taxon>
        <taxon>Chiloscyllium</taxon>
    </lineage>
</organism>
<protein>
    <submittedName>
        <fullName evidence="2">Uncharacterized protein</fullName>
    </submittedName>
</protein>
<feature type="region of interest" description="Disordered" evidence="1">
    <location>
        <begin position="47"/>
        <end position="82"/>
    </location>
</feature>
<dbReference type="EMBL" id="BEZZ01129404">
    <property type="protein sequence ID" value="GCC44061.1"/>
    <property type="molecule type" value="Genomic_DNA"/>
</dbReference>
<dbReference type="AlphaFoldDB" id="A0A401TN11"/>
<gene>
    <name evidence="2" type="ORF">chiPu_0028337</name>
</gene>
<comment type="caution">
    <text evidence="2">The sequence shown here is derived from an EMBL/GenBank/DDBJ whole genome shotgun (WGS) entry which is preliminary data.</text>
</comment>
<evidence type="ECO:0000256" key="1">
    <source>
        <dbReference type="SAM" id="MobiDB-lite"/>
    </source>
</evidence>
<sequence>MAVNPSATGCCRYVVQVPVWTEEAELTRGIEECTPPVDGMYVILAGENKHTGEQGPQDLRHTDQQPQAALSPRESCLKGTQG</sequence>
<dbReference type="Proteomes" id="UP000287033">
    <property type="component" value="Unassembled WGS sequence"/>
</dbReference>